<dbReference type="SUPFAM" id="SSF47226">
    <property type="entry name" value="Histidine-containing phosphotransfer domain, HPT domain"/>
    <property type="match status" value="1"/>
</dbReference>
<comment type="caution">
    <text evidence="4">The sequence shown here is derived from an EMBL/GenBank/DDBJ whole genome shotgun (WGS) entry which is preliminary data.</text>
</comment>
<evidence type="ECO:0000313" key="5">
    <source>
        <dbReference type="Proteomes" id="UP001201985"/>
    </source>
</evidence>
<name>A0ABS9VZV9_9PROT</name>
<gene>
    <name evidence="4" type="ORF">MON41_01625</name>
</gene>
<evidence type="ECO:0000256" key="2">
    <source>
        <dbReference type="PROSITE-ProRule" id="PRU00110"/>
    </source>
</evidence>
<keyword evidence="5" id="KW-1185">Reference proteome</keyword>
<accession>A0ABS9VZV9</accession>
<evidence type="ECO:0000259" key="3">
    <source>
        <dbReference type="PROSITE" id="PS50894"/>
    </source>
</evidence>
<dbReference type="Pfam" id="PF01627">
    <property type="entry name" value="Hpt"/>
    <property type="match status" value="1"/>
</dbReference>
<dbReference type="InterPro" id="IPR036641">
    <property type="entry name" value="HPT_dom_sf"/>
</dbReference>
<dbReference type="InterPro" id="IPR008207">
    <property type="entry name" value="Sig_transdc_His_kin_Hpt_dom"/>
</dbReference>
<dbReference type="PROSITE" id="PS50894">
    <property type="entry name" value="HPT"/>
    <property type="match status" value="1"/>
</dbReference>
<sequence>MEVPESAFREILEAYCSDLGTLCRDLQQAATARQPDRFRQAAHALAGASASIGAVQLEGLARRALQPDGLVEMGELARRIETCTVDTLAALQTLADHPPPREDGR</sequence>
<evidence type="ECO:0000313" key="4">
    <source>
        <dbReference type="EMBL" id="MCI0752462.1"/>
    </source>
</evidence>
<feature type="modified residue" description="Phosphohistidine" evidence="2">
    <location>
        <position position="43"/>
    </location>
</feature>
<dbReference type="Proteomes" id="UP001201985">
    <property type="component" value="Unassembled WGS sequence"/>
</dbReference>
<feature type="domain" description="HPt" evidence="3">
    <location>
        <begin position="4"/>
        <end position="105"/>
    </location>
</feature>
<dbReference type="RefSeq" id="WP_120006609.1">
    <property type="nucleotide sequence ID" value="NZ_JALBUU010000004.1"/>
</dbReference>
<dbReference type="EMBL" id="JALBUU010000004">
    <property type="protein sequence ID" value="MCI0752462.1"/>
    <property type="molecule type" value="Genomic_DNA"/>
</dbReference>
<evidence type="ECO:0000256" key="1">
    <source>
        <dbReference type="ARBA" id="ARBA00023012"/>
    </source>
</evidence>
<proteinExistence type="predicted"/>
<reference evidence="4 5" key="1">
    <citation type="submission" date="2022-03" db="EMBL/GenBank/DDBJ databases">
        <title>Complete genome analysis of Roseomonas KG 17.1 : a prolific producer of plant growth promoters.</title>
        <authorList>
            <person name="Saadouli I."/>
            <person name="Najjari A."/>
            <person name="Mosbah A."/>
            <person name="Ouzari H.I."/>
        </authorList>
    </citation>
    <scope>NUCLEOTIDE SEQUENCE [LARGE SCALE GENOMIC DNA]</scope>
    <source>
        <strain evidence="4 5">KG17-1</strain>
    </source>
</reference>
<keyword evidence="2" id="KW-0597">Phosphoprotein</keyword>
<protein>
    <submittedName>
        <fullName evidence="4">Hpt domain-containing protein</fullName>
    </submittedName>
</protein>
<organism evidence="4 5">
    <name type="scientific">Teichococcus vastitatis</name>
    <dbReference type="NCBI Taxonomy" id="2307076"/>
    <lineage>
        <taxon>Bacteria</taxon>
        <taxon>Pseudomonadati</taxon>
        <taxon>Pseudomonadota</taxon>
        <taxon>Alphaproteobacteria</taxon>
        <taxon>Acetobacterales</taxon>
        <taxon>Roseomonadaceae</taxon>
        <taxon>Roseomonas</taxon>
    </lineage>
</organism>
<keyword evidence="1" id="KW-0902">Two-component regulatory system</keyword>
<dbReference type="Gene3D" id="1.20.120.160">
    <property type="entry name" value="HPT domain"/>
    <property type="match status" value="1"/>
</dbReference>